<dbReference type="OrthoDB" id="74201at2759"/>
<dbReference type="Pfam" id="PF00022">
    <property type="entry name" value="Actin"/>
    <property type="match status" value="1"/>
</dbReference>
<keyword evidence="3" id="KW-1185">Reference proteome</keyword>
<dbReference type="InterPro" id="IPR004000">
    <property type="entry name" value="Actin"/>
</dbReference>
<dbReference type="PRINTS" id="PR00190">
    <property type="entry name" value="ACTIN"/>
</dbReference>
<dbReference type="PANTHER" id="PTHR11937">
    <property type="entry name" value="ACTIN"/>
    <property type="match status" value="1"/>
</dbReference>
<name>A0A8H7PMA8_9FUNG</name>
<dbReference type="CDD" id="cd10208">
    <property type="entry name" value="ASKHA_NBD_ScArp9-like"/>
    <property type="match status" value="1"/>
</dbReference>
<dbReference type="SMART" id="SM00268">
    <property type="entry name" value="ACTIN"/>
    <property type="match status" value="1"/>
</dbReference>
<proteinExistence type="inferred from homology"/>
<evidence type="ECO:0000313" key="2">
    <source>
        <dbReference type="EMBL" id="KAG2176642.1"/>
    </source>
</evidence>
<dbReference type="SUPFAM" id="SSF53067">
    <property type="entry name" value="Actin-like ATPase domain"/>
    <property type="match status" value="2"/>
</dbReference>
<evidence type="ECO:0000313" key="3">
    <source>
        <dbReference type="Proteomes" id="UP000612746"/>
    </source>
</evidence>
<organism evidence="2 3">
    <name type="scientific">Umbelopsis vinacea</name>
    <dbReference type="NCBI Taxonomy" id="44442"/>
    <lineage>
        <taxon>Eukaryota</taxon>
        <taxon>Fungi</taxon>
        <taxon>Fungi incertae sedis</taxon>
        <taxon>Mucoromycota</taxon>
        <taxon>Mucoromycotina</taxon>
        <taxon>Umbelopsidomycetes</taxon>
        <taxon>Umbelopsidales</taxon>
        <taxon>Umbelopsidaceae</taxon>
        <taxon>Umbelopsis</taxon>
    </lineage>
</organism>
<dbReference type="Gene3D" id="3.30.420.40">
    <property type="match status" value="4"/>
</dbReference>
<reference evidence="2" key="1">
    <citation type="submission" date="2020-12" db="EMBL/GenBank/DDBJ databases">
        <title>Metabolic potential, ecology and presence of endohyphal bacteria is reflected in genomic diversity of Mucoromycotina.</title>
        <authorList>
            <person name="Muszewska A."/>
            <person name="Okrasinska A."/>
            <person name="Steczkiewicz K."/>
            <person name="Drgas O."/>
            <person name="Orlowska M."/>
            <person name="Perlinska-Lenart U."/>
            <person name="Aleksandrzak-Piekarczyk T."/>
            <person name="Szatraj K."/>
            <person name="Zielenkiewicz U."/>
            <person name="Pilsyk S."/>
            <person name="Malc E."/>
            <person name="Mieczkowski P."/>
            <person name="Kruszewska J.S."/>
            <person name="Biernat P."/>
            <person name="Pawlowska J."/>
        </authorList>
    </citation>
    <scope>NUCLEOTIDE SEQUENCE</scope>
    <source>
        <strain evidence="2">WA0000051536</strain>
    </source>
</reference>
<dbReference type="AlphaFoldDB" id="A0A8H7PMA8"/>
<evidence type="ECO:0000256" key="1">
    <source>
        <dbReference type="RuleBase" id="RU000487"/>
    </source>
</evidence>
<comment type="caution">
    <text evidence="2">The sequence shown here is derived from an EMBL/GenBank/DDBJ whole genome shotgun (WGS) entry which is preliminary data.</text>
</comment>
<dbReference type="EMBL" id="JAEPRA010000013">
    <property type="protein sequence ID" value="KAG2176642.1"/>
    <property type="molecule type" value="Genomic_DNA"/>
</dbReference>
<evidence type="ECO:0008006" key="4">
    <source>
        <dbReference type="Google" id="ProtNLM"/>
    </source>
</evidence>
<comment type="similarity">
    <text evidence="1">Belongs to the actin family.</text>
</comment>
<sequence>MSLTLREENFVVIDLGSYLTKAGIGANDTNKPPSVIVSNADFNNPIKDEEITSWEDLENLLQHVLFQEIGIKKSRNDSPVLLTVPQSWTKEQLERLVQIFFENFNAPGVYIATQPLMALYGCGVVTGLVVDIGHNTTNVSIAVDSCLQLQSNFSSAVAGKELTAFMLRSMEKDDILINEFKKHSEESGEEIKLNEEFARYVKELPGVCNVLVGHEIEENLLSVEIPASIVSTPSAAKEDTPAAVDAVEEQDALKKIPDREEIEYKGKKFTIGRYRHRVFDPLFDPSLVGSDSMSLADMIRTAVHYCEPLELRPKLMDNIVLTGGGSMMSGAQRRLKSEMIPFNPVSDNAGDLQPRSVKFVRIPEYFTVLKEAKYQQYASWLGGLIVAKLVFIDPKNYISKLDYNESGPAVVHLKSY</sequence>
<gene>
    <name evidence="2" type="ORF">INT44_007306</name>
</gene>
<dbReference type="Proteomes" id="UP000612746">
    <property type="component" value="Unassembled WGS sequence"/>
</dbReference>
<dbReference type="InterPro" id="IPR043129">
    <property type="entry name" value="ATPase_NBD"/>
</dbReference>
<protein>
    <recommendedName>
        <fullName evidence="4">Actin</fullName>
    </recommendedName>
</protein>
<accession>A0A8H7PMA8</accession>